<keyword evidence="17" id="KW-1185">Reference proteome</keyword>
<comment type="catalytic activity">
    <reaction evidence="7 15">
        <text>N-terminal L-lysyl-[protein] + L-leucyl-tRNA(Leu) = N-terminal L-leucyl-L-lysyl-[protein] + tRNA(Leu) + H(+)</text>
        <dbReference type="Rhea" id="RHEA:12340"/>
        <dbReference type="Rhea" id="RHEA-COMP:9613"/>
        <dbReference type="Rhea" id="RHEA-COMP:9622"/>
        <dbReference type="Rhea" id="RHEA-COMP:12670"/>
        <dbReference type="Rhea" id="RHEA-COMP:12671"/>
        <dbReference type="ChEBI" id="CHEBI:15378"/>
        <dbReference type="ChEBI" id="CHEBI:65249"/>
        <dbReference type="ChEBI" id="CHEBI:78442"/>
        <dbReference type="ChEBI" id="CHEBI:78494"/>
        <dbReference type="ChEBI" id="CHEBI:133043"/>
        <dbReference type="EC" id="2.3.2.6"/>
    </reaction>
</comment>
<evidence type="ECO:0000256" key="2">
    <source>
        <dbReference type="ARBA" id="ARBA00022490"/>
    </source>
</evidence>
<dbReference type="PANTHER" id="PTHR30098">
    <property type="entry name" value="LEUCYL/PHENYLALANYL-TRNA--PROTEIN TRANSFERASE"/>
    <property type="match status" value="1"/>
</dbReference>
<dbReference type="EMBL" id="CP064782">
    <property type="protein sequence ID" value="QWT48628.1"/>
    <property type="molecule type" value="Genomic_DNA"/>
</dbReference>
<comment type="subcellular location">
    <subcellularLocation>
        <location evidence="1 15">Cytoplasm</location>
    </subcellularLocation>
</comment>
<dbReference type="InterPro" id="IPR004616">
    <property type="entry name" value="Leu/Phe-tRNA_Trfase"/>
</dbReference>
<dbReference type="KEGG" id="aiq:Azoinq_12350"/>
<gene>
    <name evidence="15" type="primary">aat</name>
    <name evidence="16" type="ORF">Azoinq_12350</name>
</gene>
<evidence type="ECO:0000256" key="4">
    <source>
        <dbReference type="ARBA" id="ARBA00023315"/>
    </source>
</evidence>
<dbReference type="Proteomes" id="UP000683428">
    <property type="component" value="Chromosome"/>
</dbReference>
<dbReference type="AlphaFoldDB" id="A0A975SLN1"/>
<dbReference type="FunFam" id="3.30.70.3550:FF:000001">
    <property type="entry name" value="Leucyl/phenylalanyl-tRNA--protein transferase"/>
    <property type="match status" value="1"/>
</dbReference>
<evidence type="ECO:0000256" key="5">
    <source>
        <dbReference type="ARBA" id="ARBA00050607"/>
    </source>
</evidence>
<keyword evidence="3 15" id="KW-0808">Transferase</keyword>
<evidence type="ECO:0000256" key="7">
    <source>
        <dbReference type="ARBA" id="ARBA00051538"/>
    </source>
</evidence>
<organism evidence="16 17">
    <name type="scientific">Azospira inquinata</name>
    <dbReference type="NCBI Taxonomy" id="2785627"/>
    <lineage>
        <taxon>Bacteria</taxon>
        <taxon>Pseudomonadati</taxon>
        <taxon>Pseudomonadota</taxon>
        <taxon>Betaproteobacteria</taxon>
        <taxon>Rhodocyclales</taxon>
        <taxon>Rhodocyclaceae</taxon>
        <taxon>Azospira</taxon>
    </lineage>
</organism>
<reference evidence="16" key="1">
    <citation type="submission" date="2020-11" db="EMBL/GenBank/DDBJ databases">
        <title>Azospira inquinata sp. nov.</title>
        <authorList>
            <person name="Moe W.M."/>
            <person name="Mikes M.C."/>
        </authorList>
    </citation>
    <scope>NUCLEOTIDE SEQUENCE</scope>
    <source>
        <strain evidence="16">Azo-3</strain>
    </source>
</reference>
<proteinExistence type="inferred from homology"/>
<accession>A0A975SLN1</accession>
<dbReference type="GO" id="GO:0008914">
    <property type="term" value="F:leucyl-tRNA--protein transferase activity"/>
    <property type="evidence" value="ECO:0007669"/>
    <property type="project" value="UniProtKB-UniRule"/>
</dbReference>
<evidence type="ECO:0000256" key="11">
    <source>
        <dbReference type="ARBA" id="ARBA00074372"/>
    </source>
</evidence>
<evidence type="ECO:0000256" key="15">
    <source>
        <dbReference type="HAMAP-Rule" id="MF_00688"/>
    </source>
</evidence>
<dbReference type="PANTHER" id="PTHR30098:SF2">
    <property type="entry name" value="LEUCYL_PHENYLALANYL-TRNA--PROTEIN TRANSFERASE"/>
    <property type="match status" value="1"/>
</dbReference>
<evidence type="ECO:0000313" key="16">
    <source>
        <dbReference type="EMBL" id="QWT48628.1"/>
    </source>
</evidence>
<evidence type="ECO:0000256" key="3">
    <source>
        <dbReference type="ARBA" id="ARBA00022679"/>
    </source>
</evidence>
<evidence type="ECO:0000313" key="17">
    <source>
        <dbReference type="Proteomes" id="UP000683428"/>
    </source>
</evidence>
<evidence type="ECO:0000256" key="8">
    <source>
        <dbReference type="ARBA" id="ARBA00054043"/>
    </source>
</evidence>
<protein>
    <recommendedName>
        <fullName evidence="11 15">Leucyl/phenylalanyl-tRNA--protein transferase</fullName>
        <ecNumber evidence="10 15">2.3.2.6</ecNumber>
    </recommendedName>
    <alternativeName>
        <fullName evidence="12 15">L/F-transferase</fullName>
    </alternativeName>
    <alternativeName>
        <fullName evidence="13 15">Leucyltransferase</fullName>
    </alternativeName>
    <alternativeName>
        <fullName evidence="14 15">Phenyalanyltransferase</fullName>
    </alternativeName>
</protein>
<evidence type="ECO:0000256" key="9">
    <source>
        <dbReference type="ARBA" id="ARBA00061535"/>
    </source>
</evidence>
<evidence type="ECO:0000256" key="12">
    <source>
        <dbReference type="ARBA" id="ARBA00077136"/>
    </source>
</evidence>
<evidence type="ECO:0000256" key="13">
    <source>
        <dbReference type="ARBA" id="ARBA00077165"/>
    </source>
</evidence>
<comment type="similarity">
    <text evidence="9 15">Belongs to the L/F-transferase family.</text>
</comment>
<dbReference type="HAMAP" id="MF_00688">
    <property type="entry name" value="Leu_Phe_trans"/>
    <property type="match status" value="1"/>
</dbReference>
<comment type="function">
    <text evidence="8 15">Functions in the N-end rule pathway of protein degradation where it conjugates Leu, Phe and, less efficiently, Met from aminoacyl-tRNAs to the N-termini of proteins containing an N-terminal arginine or lysine.</text>
</comment>
<dbReference type="Pfam" id="PF03588">
    <property type="entry name" value="Leu_Phe_trans"/>
    <property type="match status" value="1"/>
</dbReference>
<dbReference type="RefSeq" id="WP_216128641.1">
    <property type="nucleotide sequence ID" value="NZ_CP064782.1"/>
</dbReference>
<evidence type="ECO:0000256" key="14">
    <source>
        <dbReference type="ARBA" id="ARBA00083640"/>
    </source>
</evidence>
<comment type="catalytic activity">
    <reaction evidence="5 15">
        <text>L-phenylalanyl-tRNA(Phe) + an N-terminal L-alpha-aminoacyl-[protein] = an N-terminal L-phenylalanyl-L-alpha-aminoacyl-[protein] + tRNA(Phe)</text>
        <dbReference type="Rhea" id="RHEA:43632"/>
        <dbReference type="Rhea" id="RHEA-COMP:9668"/>
        <dbReference type="Rhea" id="RHEA-COMP:9699"/>
        <dbReference type="Rhea" id="RHEA-COMP:10636"/>
        <dbReference type="Rhea" id="RHEA-COMP:10637"/>
        <dbReference type="ChEBI" id="CHEBI:78442"/>
        <dbReference type="ChEBI" id="CHEBI:78531"/>
        <dbReference type="ChEBI" id="CHEBI:78597"/>
        <dbReference type="ChEBI" id="CHEBI:83561"/>
        <dbReference type="EC" id="2.3.2.6"/>
    </reaction>
</comment>
<keyword evidence="4 15" id="KW-0012">Acyltransferase</keyword>
<name>A0A975SLN1_9RHOO</name>
<sequence>MIPWLSDIPERFPPVDLALTEPNGLLAAGGDLSPRRLMAAYRQGIFPWYAPGDPILWWSPDPRMVLFPDQFHISHSLRKTLVRGTYRVRLDRSFAQVLTACATTPRNGQQGTWIVPEMQAAYRHLHELGLAHSVEAWEGDTLVGGLYGVALGRVFYGESMFSHRTDASKVAAAYLARFLERRSFRLIDCQMHTPHLASLGARLIPRQEFVALLESHTGDGPPAGLWTGAEEDFDWKEPHVPA</sequence>
<dbReference type="NCBIfam" id="TIGR00667">
    <property type="entry name" value="aat"/>
    <property type="match status" value="1"/>
</dbReference>
<dbReference type="EC" id="2.3.2.6" evidence="10 15"/>
<evidence type="ECO:0000256" key="10">
    <source>
        <dbReference type="ARBA" id="ARBA00066767"/>
    </source>
</evidence>
<dbReference type="GO" id="GO:0030163">
    <property type="term" value="P:protein catabolic process"/>
    <property type="evidence" value="ECO:0007669"/>
    <property type="project" value="UniProtKB-UniRule"/>
</dbReference>
<keyword evidence="2 15" id="KW-0963">Cytoplasm</keyword>
<comment type="catalytic activity">
    <reaction evidence="6 15">
        <text>N-terminal L-arginyl-[protein] + L-leucyl-tRNA(Leu) = N-terminal L-leucyl-L-arginyl-[protein] + tRNA(Leu) + H(+)</text>
        <dbReference type="Rhea" id="RHEA:50416"/>
        <dbReference type="Rhea" id="RHEA-COMP:9613"/>
        <dbReference type="Rhea" id="RHEA-COMP:9622"/>
        <dbReference type="Rhea" id="RHEA-COMP:12672"/>
        <dbReference type="Rhea" id="RHEA-COMP:12673"/>
        <dbReference type="ChEBI" id="CHEBI:15378"/>
        <dbReference type="ChEBI" id="CHEBI:64719"/>
        <dbReference type="ChEBI" id="CHEBI:78442"/>
        <dbReference type="ChEBI" id="CHEBI:78494"/>
        <dbReference type="ChEBI" id="CHEBI:133044"/>
        <dbReference type="EC" id="2.3.2.6"/>
    </reaction>
</comment>
<evidence type="ECO:0000256" key="1">
    <source>
        <dbReference type="ARBA" id="ARBA00004496"/>
    </source>
</evidence>
<dbReference type="GO" id="GO:0005737">
    <property type="term" value="C:cytoplasm"/>
    <property type="evidence" value="ECO:0007669"/>
    <property type="project" value="UniProtKB-SubCell"/>
</dbReference>
<evidence type="ECO:0000256" key="6">
    <source>
        <dbReference type="ARBA" id="ARBA00050652"/>
    </source>
</evidence>